<organism evidence="3">
    <name type="scientific">Caenorhabditis brenneri</name>
    <name type="common">Nematode worm</name>
    <dbReference type="NCBI Taxonomy" id="135651"/>
    <lineage>
        <taxon>Eukaryota</taxon>
        <taxon>Metazoa</taxon>
        <taxon>Ecdysozoa</taxon>
        <taxon>Nematoda</taxon>
        <taxon>Chromadorea</taxon>
        <taxon>Rhabditida</taxon>
        <taxon>Rhabditina</taxon>
        <taxon>Rhabditomorpha</taxon>
        <taxon>Rhabditoidea</taxon>
        <taxon>Rhabditidae</taxon>
        <taxon>Peloderinae</taxon>
        <taxon>Caenorhabditis</taxon>
    </lineage>
</organism>
<dbReference type="HOGENOM" id="CLU_061036_0_0_1"/>
<feature type="region of interest" description="Disordered" evidence="1">
    <location>
        <begin position="357"/>
        <end position="384"/>
    </location>
</feature>
<reference evidence="3" key="1">
    <citation type="submission" date="2011-07" db="EMBL/GenBank/DDBJ databases">
        <authorList>
            <consortium name="Caenorhabditis brenneri Sequencing and Analysis Consortium"/>
            <person name="Wilson R.K."/>
        </authorList>
    </citation>
    <scope>NUCLEOTIDE SEQUENCE [LARGE SCALE GENOMIC DNA]</scope>
    <source>
        <strain evidence="3">PB2801</strain>
    </source>
</reference>
<sequence length="384" mass="44701">MAIPEERSLEEFRKDPIPFFKIPFLAQRKLVGQMDLVDIFLLSTTSRRGHRVVQCSMSSMKLRMNIGDSIVLYKAPEDWFLFNIRDKRQVMSKNQYHPLKLANGIETIVKKERSWCGERKFITYWPNKTDAFKLMVEYFLNIFPRSSICLAVEPTEVDKFDYFMQMDMKPRIEEVLLSYSGDNHDDFVKRVLEECRHNVKRVKIDCRTTPNFDIDYKTTLPFNFESISFAYAKWLTPDHFINLFLNCKRVILNNANYKNAELQPICENWIEGSDLEYLEVHGDYSPNRQTIEESVGMLPGATPVTKVELYGVEPQDNRVLYCDDGEGYRIEQANGKAAVVCVGAHAGLFLTTKFEINLEDSDSDEEDDEDEEETEDEDEGEDNN</sequence>
<proteinExistence type="predicted"/>
<evidence type="ECO:0000313" key="2">
    <source>
        <dbReference type="EMBL" id="EGT59290.1"/>
    </source>
</evidence>
<name>G0MI45_CAEBE</name>
<dbReference type="EMBL" id="GL379795">
    <property type="protein sequence ID" value="EGT59290.1"/>
    <property type="molecule type" value="Genomic_DNA"/>
</dbReference>
<keyword evidence="3" id="KW-1185">Reference proteome</keyword>
<protein>
    <recommendedName>
        <fullName evidence="4">F-box domain-containing protein</fullName>
    </recommendedName>
</protein>
<evidence type="ECO:0008006" key="4">
    <source>
        <dbReference type="Google" id="ProtNLM"/>
    </source>
</evidence>
<gene>
    <name evidence="2" type="ORF">CAEBREN_15993</name>
</gene>
<dbReference type="PANTHER" id="PTHR21503:SF8">
    <property type="entry name" value="F-BOX ASSOCIATED DOMAIN-CONTAINING PROTEIN-RELATED"/>
    <property type="match status" value="1"/>
</dbReference>
<dbReference type="AlphaFoldDB" id="G0MI45"/>
<accession>G0MI45</accession>
<dbReference type="InParanoid" id="G0MI45"/>
<dbReference type="PANTHER" id="PTHR21503">
    <property type="entry name" value="F-BOX-CONTAINING HYPOTHETICAL PROTEIN C.ELEGANS"/>
    <property type="match status" value="1"/>
</dbReference>
<evidence type="ECO:0000313" key="3">
    <source>
        <dbReference type="Proteomes" id="UP000008068"/>
    </source>
</evidence>
<evidence type="ECO:0000256" key="1">
    <source>
        <dbReference type="SAM" id="MobiDB-lite"/>
    </source>
</evidence>
<dbReference type="Proteomes" id="UP000008068">
    <property type="component" value="Unassembled WGS sequence"/>
</dbReference>